<name>A0ABN7PP18_TIMPD</name>
<evidence type="ECO:0000256" key="2">
    <source>
        <dbReference type="SAM" id="SignalP"/>
    </source>
</evidence>
<evidence type="ECO:0000256" key="1">
    <source>
        <dbReference type="SAM" id="MobiDB-lite"/>
    </source>
</evidence>
<protein>
    <submittedName>
        <fullName evidence="3">Uncharacterized protein</fullName>
    </submittedName>
</protein>
<proteinExistence type="predicted"/>
<accession>A0ABN7PP18</accession>
<keyword evidence="2" id="KW-0732">Signal</keyword>
<organism evidence="3 4">
    <name type="scientific">Timema podura</name>
    <name type="common">Walking stick</name>
    <dbReference type="NCBI Taxonomy" id="61482"/>
    <lineage>
        <taxon>Eukaryota</taxon>
        <taxon>Metazoa</taxon>
        <taxon>Ecdysozoa</taxon>
        <taxon>Arthropoda</taxon>
        <taxon>Hexapoda</taxon>
        <taxon>Insecta</taxon>
        <taxon>Pterygota</taxon>
        <taxon>Neoptera</taxon>
        <taxon>Polyneoptera</taxon>
        <taxon>Phasmatodea</taxon>
        <taxon>Timematodea</taxon>
        <taxon>Timematoidea</taxon>
        <taxon>Timematidae</taxon>
        <taxon>Timema</taxon>
    </lineage>
</organism>
<sequence length="105" mass="11469">MKWTRATGINTACNLYVSIALVLLCRSAGNDNVQEAGWGTTGAPIQSRAFKVLQKITDTDVGDGGGDDHIAPGRQGVPMQQQRKLQLNEDDRALMNKFKAQGIYY</sequence>
<reference evidence="3" key="1">
    <citation type="submission" date="2021-03" db="EMBL/GenBank/DDBJ databases">
        <authorList>
            <person name="Tran Van P."/>
        </authorList>
    </citation>
    <scope>NUCLEOTIDE SEQUENCE</scope>
</reference>
<gene>
    <name evidence="3" type="ORF">TPAB3V08_LOCUS16516</name>
</gene>
<comment type="caution">
    <text evidence="3">The sequence shown here is derived from an EMBL/GenBank/DDBJ whole genome shotgun (WGS) entry which is preliminary data.</text>
</comment>
<feature type="region of interest" description="Disordered" evidence="1">
    <location>
        <begin position="61"/>
        <end position="80"/>
    </location>
</feature>
<keyword evidence="4" id="KW-1185">Reference proteome</keyword>
<feature type="signal peptide" evidence="2">
    <location>
        <begin position="1"/>
        <end position="29"/>
    </location>
</feature>
<feature type="chain" id="PRO_5045353839" evidence="2">
    <location>
        <begin position="30"/>
        <end position="105"/>
    </location>
</feature>
<dbReference type="Proteomes" id="UP001153148">
    <property type="component" value="Unassembled WGS sequence"/>
</dbReference>
<dbReference type="EMBL" id="CAJPIN010154073">
    <property type="protein sequence ID" value="CAG2069574.1"/>
    <property type="molecule type" value="Genomic_DNA"/>
</dbReference>
<evidence type="ECO:0000313" key="4">
    <source>
        <dbReference type="Proteomes" id="UP001153148"/>
    </source>
</evidence>
<evidence type="ECO:0000313" key="3">
    <source>
        <dbReference type="EMBL" id="CAG2069574.1"/>
    </source>
</evidence>
<feature type="non-terminal residue" evidence="3">
    <location>
        <position position="105"/>
    </location>
</feature>